<dbReference type="PANTHER" id="PTHR36115">
    <property type="entry name" value="PROLINE-RICH ANTIGEN HOMOLOG-RELATED"/>
    <property type="match status" value="1"/>
</dbReference>
<dbReference type="Proteomes" id="UP000294513">
    <property type="component" value="Unassembled WGS sequence"/>
</dbReference>
<evidence type="ECO:0000313" key="9">
    <source>
        <dbReference type="Proteomes" id="UP000294513"/>
    </source>
</evidence>
<dbReference type="InterPro" id="IPR010432">
    <property type="entry name" value="RDD"/>
</dbReference>
<feature type="transmembrane region" description="Helical" evidence="6">
    <location>
        <begin position="136"/>
        <end position="162"/>
    </location>
</feature>
<dbReference type="GO" id="GO:0005886">
    <property type="term" value="C:plasma membrane"/>
    <property type="evidence" value="ECO:0007669"/>
    <property type="project" value="UniProtKB-SubCell"/>
</dbReference>
<accession>A0A4R5B4E7</accession>
<dbReference type="RefSeq" id="WP_131898585.1">
    <property type="nucleotide sequence ID" value="NZ_SMKU01000182.1"/>
</dbReference>
<feature type="transmembrane region" description="Helical" evidence="6">
    <location>
        <begin position="193"/>
        <end position="212"/>
    </location>
</feature>
<evidence type="ECO:0000256" key="4">
    <source>
        <dbReference type="ARBA" id="ARBA00022989"/>
    </source>
</evidence>
<keyword evidence="4 6" id="KW-1133">Transmembrane helix</keyword>
<dbReference type="PANTHER" id="PTHR36115:SF4">
    <property type="entry name" value="MEMBRANE PROTEIN"/>
    <property type="match status" value="1"/>
</dbReference>
<protein>
    <submittedName>
        <fullName evidence="8">RDD family protein</fullName>
    </submittedName>
</protein>
<organism evidence="8 9">
    <name type="scientific">Actinomadura rubrisoli</name>
    <dbReference type="NCBI Taxonomy" id="2530368"/>
    <lineage>
        <taxon>Bacteria</taxon>
        <taxon>Bacillati</taxon>
        <taxon>Actinomycetota</taxon>
        <taxon>Actinomycetes</taxon>
        <taxon>Streptosporangiales</taxon>
        <taxon>Thermomonosporaceae</taxon>
        <taxon>Actinomadura</taxon>
    </lineage>
</organism>
<evidence type="ECO:0000256" key="1">
    <source>
        <dbReference type="ARBA" id="ARBA00004651"/>
    </source>
</evidence>
<keyword evidence="5 6" id="KW-0472">Membrane</keyword>
<feature type="transmembrane region" description="Helical" evidence="6">
    <location>
        <begin position="74"/>
        <end position="93"/>
    </location>
</feature>
<dbReference type="EMBL" id="SMKU01000182">
    <property type="protein sequence ID" value="TDD79166.1"/>
    <property type="molecule type" value="Genomic_DNA"/>
</dbReference>
<evidence type="ECO:0000256" key="2">
    <source>
        <dbReference type="ARBA" id="ARBA00022475"/>
    </source>
</evidence>
<dbReference type="Pfam" id="PF06271">
    <property type="entry name" value="RDD"/>
    <property type="match status" value="1"/>
</dbReference>
<dbReference type="OrthoDB" id="9774993at2"/>
<dbReference type="InterPro" id="IPR051791">
    <property type="entry name" value="Pra-immunoreactive"/>
</dbReference>
<keyword evidence="3 6" id="KW-0812">Transmembrane</keyword>
<evidence type="ECO:0000256" key="5">
    <source>
        <dbReference type="ARBA" id="ARBA00023136"/>
    </source>
</evidence>
<proteinExistence type="predicted"/>
<evidence type="ECO:0000256" key="3">
    <source>
        <dbReference type="ARBA" id="ARBA00022692"/>
    </source>
</evidence>
<dbReference type="AlphaFoldDB" id="A0A4R5B4E7"/>
<feature type="domain" description="RDD" evidence="7">
    <location>
        <begin position="35"/>
        <end position="176"/>
    </location>
</feature>
<evidence type="ECO:0000256" key="6">
    <source>
        <dbReference type="SAM" id="Phobius"/>
    </source>
</evidence>
<evidence type="ECO:0000259" key="7">
    <source>
        <dbReference type="Pfam" id="PF06271"/>
    </source>
</evidence>
<comment type="caution">
    <text evidence="8">The sequence shown here is derived from an EMBL/GenBank/DDBJ whole genome shotgun (WGS) entry which is preliminary data.</text>
</comment>
<sequence length="213" mass="23473">MHRQGRAPEPQEDLPDWYAPPPSEWEPYLVDLDLAHAGRRLAARLIDHIAAAITSVMAGFVLLTLLVPDRDSDPSSAAIAAILTGVLGVFYLYEAAQLAVWGRTLGMCALKMRVAAVHSPDLPLSPARGYGRAASYFTFFLLFGVLPVLNLLSLFNALWLLWDRPHRQCLHDKMAGTIVLNDRAPERRAQQSLLILVALIAFLVIGISLVTVR</sequence>
<keyword evidence="9" id="KW-1185">Reference proteome</keyword>
<evidence type="ECO:0000313" key="8">
    <source>
        <dbReference type="EMBL" id="TDD79166.1"/>
    </source>
</evidence>
<reference evidence="8 9" key="1">
    <citation type="submission" date="2019-03" db="EMBL/GenBank/DDBJ databases">
        <title>Draft genome sequences of novel Actinobacteria.</title>
        <authorList>
            <person name="Sahin N."/>
            <person name="Ay H."/>
            <person name="Saygin H."/>
        </authorList>
    </citation>
    <scope>NUCLEOTIDE SEQUENCE [LARGE SCALE GENOMIC DNA]</scope>
    <source>
        <strain evidence="8 9">H3C3</strain>
    </source>
</reference>
<feature type="transmembrane region" description="Helical" evidence="6">
    <location>
        <begin position="49"/>
        <end position="68"/>
    </location>
</feature>
<keyword evidence="2" id="KW-1003">Cell membrane</keyword>
<gene>
    <name evidence="8" type="ORF">E1298_28380</name>
</gene>
<comment type="subcellular location">
    <subcellularLocation>
        <location evidence="1">Cell membrane</location>
        <topology evidence="1">Multi-pass membrane protein</topology>
    </subcellularLocation>
</comment>
<name>A0A4R5B4E7_9ACTN</name>